<proteinExistence type="predicted"/>
<comment type="caution">
    <text evidence="1">The sequence shown here is derived from an EMBL/GenBank/DDBJ whole genome shotgun (WGS) entry which is preliminary data.</text>
</comment>
<gene>
    <name evidence="1" type="ORF">B0H16DRAFT_1455292</name>
</gene>
<accession>A0AAD7JHF0</accession>
<organism evidence="1 2">
    <name type="scientific">Mycena metata</name>
    <dbReference type="NCBI Taxonomy" id="1033252"/>
    <lineage>
        <taxon>Eukaryota</taxon>
        <taxon>Fungi</taxon>
        <taxon>Dikarya</taxon>
        <taxon>Basidiomycota</taxon>
        <taxon>Agaricomycotina</taxon>
        <taxon>Agaricomycetes</taxon>
        <taxon>Agaricomycetidae</taxon>
        <taxon>Agaricales</taxon>
        <taxon>Marasmiineae</taxon>
        <taxon>Mycenaceae</taxon>
        <taxon>Mycena</taxon>
    </lineage>
</organism>
<dbReference type="AlphaFoldDB" id="A0AAD7JHF0"/>
<dbReference type="Proteomes" id="UP001215598">
    <property type="component" value="Unassembled WGS sequence"/>
</dbReference>
<keyword evidence="2" id="KW-1185">Reference proteome</keyword>
<protein>
    <submittedName>
        <fullName evidence="1">Uncharacterized protein</fullName>
    </submittedName>
</protein>
<name>A0AAD7JHF0_9AGAR</name>
<dbReference type="EMBL" id="JARKIB010000030">
    <property type="protein sequence ID" value="KAJ7763450.1"/>
    <property type="molecule type" value="Genomic_DNA"/>
</dbReference>
<evidence type="ECO:0000313" key="1">
    <source>
        <dbReference type="EMBL" id="KAJ7763450.1"/>
    </source>
</evidence>
<evidence type="ECO:0000313" key="2">
    <source>
        <dbReference type="Proteomes" id="UP001215598"/>
    </source>
</evidence>
<sequence>MFAGRHGECGMDKEQPTGLIFYSLSRAASVKAVREGKTAPCMKLFIAVRKKVVCAAHVKNRVSKDDSHPVYTRCASGDQDGGLRGPNPPNQCIVISQWYQSSHGAY</sequence>
<reference evidence="1" key="1">
    <citation type="submission" date="2023-03" db="EMBL/GenBank/DDBJ databases">
        <title>Massive genome expansion in bonnet fungi (Mycena s.s.) driven by repeated elements and novel gene families across ecological guilds.</title>
        <authorList>
            <consortium name="Lawrence Berkeley National Laboratory"/>
            <person name="Harder C.B."/>
            <person name="Miyauchi S."/>
            <person name="Viragh M."/>
            <person name="Kuo A."/>
            <person name="Thoen E."/>
            <person name="Andreopoulos B."/>
            <person name="Lu D."/>
            <person name="Skrede I."/>
            <person name="Drula E."/>
            <person name="Henrissat B."/>
            <person name="Morin E."/>
            <person name="Kohler A."/>
            <person name="Barry K."/>
            <person name="LaButti K."/>
            <person name="Morin E."/>
            <person name="Salamov A."/>
            <person name="Lipzen A."/>
            <person name="Mereny Z."/>
            <person name="Hegedus B."/>
            <person name="Baldrian P."/>
            <person name="Stursova M."/>
            <person name="Weitz H."/>
            <person name="Taylor A."/>
            <person name="Grigoriev I.V."/>
            <person name="Nagy L.G."/>
            <person name="Martin F."/>
            <person name="Kauserud H."/>
        </authorList>
    </citation>
    <scope>NUCLEOTIDE SEQUENCE</scope>
    <source>
        <strain evidence="1">CBHHK182m</strain>
    </source>
</reference>